<evidence type="ECO:0000313" key="2">
    <source>
        <dbReference type="Proteomes" id="UP000320806"/>
    </source>
</evidence>
<organism evidence="1 2">
    <name type="scientific">Yimella lutea</name>
    <dbReference type="NCBI Taxonomy" id="587872"/>
    <lineage>
        <taxon>Bacteria</taxon>
        <taxon>Bacillati</taxon>
        <taxon>Actinomycetota</taxon>
        <taxon>Actinomycetes</taxon>
        <taxon>Micrococcales</taxon>
        <taxon>Dermacoccaceae</taxon>
        <taxon>Yimella</taxon>
    </lineage>
</organism>
<keyword evidence="2" id="KW-1185">Reference proteome</keyword>
<comment type="caution">
    <text evidence="1">The sequence shown here is derived from an EMBL/GenBank/DDBJ whole genome shotgun (WGS) entry which is preliminary data.</text>
</comment>
<dbReference type="OrthoDB" id="5084258at2"/>
<sequence>MTNQTATADTDPQVHPTTLLPQEYAATRDKIAKINARAIKRGFTGRLEVTGTRRIITNKGQFPDLPAGARVTVIDTTITGEAPCYAGWRFLASLDVLPAGESVTWIVRSAAGTEANVDRSTLIVGYCGHCTTNRPNRRKSYLVENVETGERIQVGSACIKDFLGHEGKPVFLSTEDIEAGRGRGSYTPQSFETTYALALAFAVAEVGGGFKAASSFGVSTRDLMASYLWGNSTVDRKLRAEVDAVLAAHTTAAESIRTAVREHFEDEDSDYAANMVAVLEADVVESRQFGLLASTVGAYARMRGEHANRKDAPEPVEREWLGTVGDKVEVTGVVATAMTVDGFAYNTTQRFLVVDAGATLAKIYTSAAWAYNVRSGDTVTLSAVVKKHEMYGTDKQTVLTRAKRIEAAAS</sequence>
<proteinExistence type="predicted"/>
<gene>
    <name evidence="1" type="ORF">FB459_1907</name>
</gene>
<accession>A0A542EGT3</accession>
<dbReference type="AlphaFoldDB" id="A0A542EGT3"/>
<reference evidence="1 2" key="1">
    <citation type="submission" date="2019-06" db="EMBL/GenBank/DDBJ databases">
        <title>Sequencing the genomes of 1000 actinobacteria strains.</title>
        <authorList>
            <person name="Klenk H.-P."/>
        </authorList>
    </citation>
    <scope>NUCLEOTIDE SEQUENCE [LARGE SCALE GENOMIC DNA]</scope>
    <source>
        <strain evidence="1 2">DSM 19828</strain>
    </source>
</reference>
<dbReference type="Proteomes" id="UP000320806">
    <property type="component" value="Unassembled WGS sequence"/>
</dbReference>
<name>A0A542EGT3_9MICO</name>
<dbReference type="EMBL" id="VFMO01000001">
    <property type="protein sequence ID" value="TQJ14446.1"/>
    <property type="molecule type" value="Genomic_DNA"/>
</dbReference>
<dbReference type="RefSeq" id="WP_141928255.1">
    <property type="nucleotide sequence ID" value="NZ_BAABCI010000011.1"/>
</dbReference>
<protein>
    <submittedName>
        <fullName evidence="1">Uncharacterized protein</fullName>
    </submittedName>
</protein>
<evidence type="ECO:0000313" key="1">
    <source>
        <dbReference type="EMBL" id="TQJ14446.1"/>
    </source>
</evidence>